<gene>
    <name evidence="1" type="ORF">DEBURN_LOCUS5795</name>
</gene>
<accession>A0A9N9ABL3</accession>
<sequence>MRLSCTTTYLLVRAFLELFENSSPYNLLRAIAGLIRDIKGRRARTTVYGGTF</sequence>
<evidence type="ECO:0000313" key="2">
    <source>
        <dbReference type="Proteomes" id="UP000789706"/>
    </source>
</evidence>
<evidence type="ECO:0000313" key="1">
    <source>
        <dbReference type="EMBL" id="CAG8523734.1"/>
    </source>
</evidence>
<comment type="caution">
    <text evidence="1">The sequence shown here is derived from an EMBL/GenBank/DDBJ whole genome shotgun (WGS) entry which is preliminary data.</text>
</comment>
<dbReference type="AlphaFoldDB" id="A0A9N9ABL3"/>
<name>A0A9N9ABL3_9GLOM</name>
<dbReference type="Proteomes" id="UP000789706">
    <property type="component" value="Unassembled WGS sequence"/>
</dbReference>
<organism evidence="1 2">
    <name type="scientific">Diversispora eburnea</name>
    <dbReference type="NCBI Taxonomy" id="1213867"/>
    <lineage>
        <taxon>Eukaryota</taxon>
        <taxon>Fungi</taxon>
        <taxon>Fungi incertae sedis</taxon>
        <taxon>Mucoromycota</taxon>
        <taxon>Glomeromycotina</taxon>
        <taxon>Glomeromycetes</taxon>
        <taxon>Diversisporales</taxon>
        <taxon>Diversisporaceae</taxon>
        <taxon>Diversispora</taxon>
    </lineage>
</organism>
<proteinExistence type="predicted"/>
<dbReference type="EMBL" id="CAJVPK010000538">
    <property type="protein sequence ID" value="CAG8523734.1"/>
    <property type="molecule type" value="Genomic_DNA"/>
</dbReference>
<protein>
    <submittedName>
        <fullName evidence="1">7910_t:CDS:1</fullName>
    </submittedName>
</protein>
<reference evidence="1" key="1">
    <citation type="submission" date="2021-06" db="EMBL/GenBank/DDBJ databases">
        <authorList>
            <person name="Kallberg Y."/>
            <person name="Tangrot J."/>
            <person name="Rosling A."/>
        </authorList>
    </citation>
    <scope>NUCLEOTIDE SEQUENCE</scope>
    <source>
        <strain evidence="1">AZ414A</strain>
    </source>
</reference>
<keyword evidence="2" id="KW-1185">Reference proteome</keyword>